<proteinExistence type="predicted"/>
<organism evidence="2 3">
    <name type="scientific">Tulasnella calospora MUT 4182</name>
    <dbReference type="NCBI Taxonomy" id="1051891"/>
    <lineage>
        <taxon>Eukaryota</taxon>
        <taxon>Fungi</taxon>
        <taxon>Dikarya</taxon>
        <taxon>Basidiomycota</taxon>
        <taxon>Agaricomycotina</taxon>
        <taxon>Agaricomycetes</taxon>
        <taxon>Cantharellales</taxon>
        <taxon>Tulasnellaceae</taxon>
        <taxon>Tulasnella</taxon>
    </lineage>
</organism>
<name>A0A0C3Q610_9AGAM</name>
<dbReference type="STRING" id="1051891.A0A0C3Q610"/>
<reference evidence="2 3" key="1">
    <citation type="submission" date="2014-04" db="EMBL/GenBank/DDBJ databases">
        <authorList>
            <consortium name="DOE Joint Genome Institute"/>
            <person name="Kuo A."/>
            <person name="Girlanda M."/>
            <person name="Perotto S."/>
            <person name="Kohler A."/>
            <person name="Nagy L.G."/>
            <person name="Floudas D."/>
            <person name="Copeland A."/>
            <person name="Barry K.W."/>
            <person name="Cichocki N."/>
            <person name="Veneault-Fourrey C."/>
            <person name="LaButti K."/>
            <person name="Lindquist E.A."/>
            <person name="Lipzen A."/>
            <person name="Lundell T."/>
            <person name="Morin E."/>
            <person name="Murat C."/>
            <person name="Sun H."/>
            <person name="Tunlid A."/>
            <person name="Henrissat B."/>
            <person name="Grigoriev I.V."/>
            <person name="Hibbett D.S."/>
            <person name="Martin F."/>
            <person name="Nordberg H.P."/>
            <person name="Cantor M.N."/>
            <person name="Hua S.X."/>
        </authorList>
    </citation>
    <scope>NUCLEOTIDE SEQUENCE [LARGE SCALE GENOMIC DNA]</scope>
    <source>
        <strain evidence="2 3">MUT 4182</strain>
    </source>
</reference>
<dbReference type="EMBL" id="KN823272">
    <property type="protein sequence ID" value="KIO18634.1"/>
    <property type="molecule type" value="Genomic_DNA"/>
</dbReference>
<dbReference type="PANTHER" id="PTHR39214:SF1">
    <property type="entry name" value="MICROBODY (PEROXISOME) BIOGENESIS PROTEIN PEROXIN 8 (EUROFUNG)"/>
    <property type="match status" value="1"/>
</dbReference>
<dbReference type="OrthoDB" id="2357318at2759"/>
<evidence type="ECO:0000313" key="2">
    <source>
        <dbReference type="EMBL" id="KIO18634.1"/>
    </source>
</evidence>
<dbReference type="InterPro" id="IPR055334">
    <property type="entry name" value="PEX8-like"/>
</dbReference>
<reference evidence="3" key="2">
    <citation type="submission" date="2015-01" db="EMBL/GenBank/DDBJ databases">
        <title>Evolutionary Origins and Diversification of the Mycorrhizal Mutualists.</title>
        <authorList>
            <consortium name="DOE Joint Genome Institute"/>
            <consortium name="Mycorrhizal Genomics Consortium"/>
            <person name="Kohler A."/>
            <person name="Kuo A."/>
            <person name="Nagy L.G."/>
            <person name="Floudas D."/>
            <person name="Copeland A."/>
            <person name="Barry K.W."/>
            <person name="Cichocki N."/>
            <person name="Veneault-Fourrey C."/>
            <person name="LaButti K."/>
            <person name="Lindquist E.A."/>
            <person name="Lipzen A."/>
            <person name="Lundell T."/>
            <person name="Morin E."/>
            <person name="Murat C."/>
            <person name="Riley R."/>
            <person name="Ohm R."/>
            <person name="Sun H."/>
            <person name="Tunlid A."/>
            <person name="Henrissat B."/>
            <person name="Grigoriev I.V."/>
            <person name="Hibbett D.S."/>
            <person name="Martin F."/>
        </authorList>
    </citation>
    <scope>NUCLEOTIDE SEQUENCE [LARGE SCALE GENOMIC DNA]</scope>
    <source>
        <strain evidence="3">MUT 4182</strain>
    </source>
</reference>
<dbReference type="Pfam" id="PF26001">
    <property type="entry name" value="Pex8"/>
    <property type="match status" value="1"/>
</dbReference>
<gene>
    <name evidence="2" type="ORF">M407DRAFT_157454</name>
</gene>
<evidence type="ECO:0000313" key="3">
    <source>
        <dbReference type="Proteomes" id="UP000054248"/>
    </source>
</evidence>
<accession>A0A0C3Q610</accession>
<dbReference type="PANTHER" id="PTHR39214">
    <property type="entry name" value="MICROBODY (PEROXISOME) BIOGENESIS PROTEIN PEROXIN 8 (EUROFUNG)"/>
    <property type="match status" value="1"/>
</dbReference>
<protein>
    <submittedName>
        <fullName evidence="2">Uncharacterized protein</fullName>
    </submittedName>
</protein>
<feature type="region of interest" description="Disordered" evidence="1">
    <location>
        <begin position="530"/>
        <end position="553"/>
    </location>
</feature>
<sequence>MAVSTYHDPSYAAFVKLLHQKDDVLQTIDKAKLGGAVVHYLSRVPSAYITPFCNTIATSPAIWAKHPKQMERCDVLTSAVRSACRAKAESVIEVHKDPSKRKMRKELGAWVTAVLEGVVAQHPDPAIRLCMLTGLLQGLEDHKEYDIESQRGKVEKEVVIACAELAEIVIPEGTDDVSDWNHQYEEENHDRSPMALRHLTLVMKLAPAMLPLSLDNLVLLDLEVIARLTLDQIRYTFQGGHFLKSLPSSFSTNANGLLEIDKSSYIVKNLDLMTSYPGFQQLSTLSKLLSRCIAGMATQSLTRVAGWELMVSIIEQIEDIARPLEADWARSACATVTDEARIAPETKPILTSLWNVLKSLLFSSIMIAQSMLLVMSFEPHPSQLWLKPDTHTHALASAIVSMFLHFSFITSKFGGGLTSHGGGFTEQKKVFYGALDILAADPWETELCMKRIAGKLPGLSLELSHPVREARTSFFLACSEQLMPKLSETLVEHTVLPVAYHHLSRPAHRETYESAHSVFLSVFSNHTRLHSNEETSTPTNGKKKGKGKENDDEKGKLAAKLTPFYITCLLENAGEGKLSDDQLRLAYSSLTRSATSTSPALAQLCIDSLLSSISSSSSKPDISRLRLVLISLISAVDSTLLPSLLATVRSELLKEGDYEKRAKLKDAVFKQVLREVGDAEREIAMKWWLDAEHELEPGM</sequence>
<keyword evidence="3" id="KW-1185">Reference proteome</keyword>
<evidence type="ECO:0000256" key="1">
    <source>
        <dbReference type="SAM" id="MobiDB-lite"/>
    </source>
</evidence>
<dbReference type="AlphaFoldDB" id="A0A0C3Q610"/>
<dbReference type="Proteomes" id="UP000054248">
    <property type="component" value="Unassembled WGS sequence"/>
</dbReference>
<dbReference type="HOGENOM" id="CLU_015601_0_0_1"/>